<keyword evidence="2" id="KW-1185">Reference proteome</keyword>
<evidence type="ECO:0000313" key="1">
    <source>
        <dbReference type="EMBL" id="CAH8386311.1"/>
    </source>
</evidence>
<name>A0ABC8LSH7_ERUVS</name>
<gene>
    <name evidence="1" type="ORF">ERUC_LOCUS38794</name>
</gene>
<accession>A0ABC8LSH7</accession>
<reference evidence="1 2" key="1">
    <citation type="submission" date="2022-03" db="EMBL/GenBank/DDBJ databases">
        <authorList>
            <person name="Macdonald S."/>
            <person name="Ahmed S."/>
            <person name="Newling K."/>
        </authorList>
    </citation>
    <scope>NUCLEOTIDE SEQUENCE [LARGE SCALE GENOMIC DNA]</scope>
</reference>
<evidence type="ECO:0000313" key="2">
    <source>
        <dbReference type="Proteomes" id="UP001642260"/>
    </source>
</evidence>
<protein>
    <submittedName>
        <fullName evidence="1">Uncharacterized protein</fullName>
    </submittedName>
</protein>
<proteinExistence type="predicted"/>
<organism evidence="1 2">
    <name type="scientific">Eruca vesicaria subsp. sativa</name>
    <name type="common">Garden rocket</name>
    <name type="synonym">Eruca sativa</name>
    <dbReference type="NCBI Taxonomy" id="29727"/>
    <lineage>
        <taxon>Eukaryota</taxon>
        <taxon>Viridiplantae</taxon>
        <taxon>Streptophyta</taxon>
        <taxon>Embryophyta</taxon>
        <taxon>Tracheophyta</taxon>
        <taxon>Spermatophyta</taxon>
        <taxon>Magnoliopsida</taxon>
        <taxon>eudicotyledons</taxon>
        <taxon>Gunneridae</taxon>
        <taxon>Pentapetalae</taxon>
        <taxon>rosids</taxon>
        <taxon>malvids</taxon>
        <taxon>Brassicales</taxon>
        <taxon>Brassicaceae</taxon>
        <taxon>Brassiceae</taxon>
        <taxon>Eruca</taxon>
    </lineage>
</organism>
<dbReference type="EMBL" id="CAKOAT010708486">
    <property type="protein sequence ID" value="CAH8386311.1"/>
    <property type="molecule type" value="Genomic_DNA"/>
</dbReference>
<comment type="caution">
    <text evidence="1">The sequence shown here is derived from an EMBL/GenBank/DDBJ whole genome shotgun (WGS) entry which is preliminary data.</text>
</comment>
<dbReference type="Proteomes" id="UP001642260">
    <property type="component" value="Unassembled WGS sequence"/>
</dbReference>
<dbReference type="AlphaFoldDB" id="A0ABC8LSH7"/>
<sequence>MNIDIWTHAIENDFIRAAKINELHVEDRLRKKKVAKEGCFGLQTLPNKL</sequence>